<evidence type="ECO:0000256" key="3">
    <source>
        <dbReference type="ARBA" id="ARBA00022692"/>
    </source>
</evidence>
<dbReference type="EMBL" id="JBAWSV010000006">
    <property type="protein sequence ID" value="MEI4831362.1"/>
    <property type="molecule type" value="Genomic_DNA"/>
</dbReference>
<dbReference type="Gene3D" id="1.20.1720.10">
    <property type="entry name" value="Multidrug resistance protein D"/>
    <property type="match status" value="1"/>
</dbReference>
<reference evidence="8 9" key="1">
    <citation type="submission" date="2024-01" db="EMBL/GenBank/DDBJ databases">
        <title>Seven novel Bacillus-like species.</title>
        <authorList>
            <person name="Liu G."/>
        </authorList>
    </citation>
    <scope>NUCLEOTIDE SEQUENCE [LARGE SCALE GENOMIC DNA]</scope>
    <source>
        <strain evidence="8 9">FJAT-53711</strain>
    </source>
</reference>
<feature type="transmembrane region" description="Helical" evidence="6">
    <location>
        <begin position="56"/>
        <end position="74"/>
    </location>
</feature>
<keyword evidence="2" id="KW-0813">Transport</keyword>
<proteinExistence type="predicted"/>
<dbReference type="PROSITE" id="PS50850">
    <property type="entry name" value="MFS"/>
    <property type="match status" value="1"/>
</dbReference>
<dbReference type="SUPFAM" id="SSF103473">
    <property type="entry name" value="MFS general substrate transporter"/>
    <property type="match status" value="1"/>
</dbReference>
<evidence type="ECO:0000256" key="6">
    <source>
        <dbReference type="SAM" id="Phobius"/>
    </source>
</evidence>
<comment type="caution">
    <text evidence="8">The sequence shown here is derived from an EMBL/GenBank/DDBJ whole genome shotgun (WGS) entry which is preliminary data.</text>
</comment>
<feature type="transmembrane region" description="Helical" evidence="6">
    <location>
        <begin position="80"/>
        <end position="99"/>
    </location>
</feature>
<keyword evidence="9" id="KW-1185">Reference proteome</keyword>
<sequence length="122" mass="13482">MVFSDSVFNLITPKLTEEFAVSASKVSLVISLEALSFGISTIIFTTLCDNVSMRKLVLYPSIAIPLIAILAIFADQSFGTLLSFRVLMVSISLATIIFLKVLPKVYNRKAYNENETVEKKAQ</sequence>
<evidence type="ECO:0000313" key="8">
    <source>
        <dbReference type="EMBL" id="MEI4831362.1"/>
    </source>
</evidence>
<keyword evidence="4 6" id="KW-1133">Transmembrane helix</keyword>
<dbReference type="InterPro" id="IPR020846">
    <property type="entry name" value="MFS_dom"/>
</dbReference>
<feature type="transmembrane region" description="Helical" evidence="6">
    <location>
        <begin position="20"/>
        <end position="44"/>
    </location>
</feature>
<evidence type="ECO:0000256" key="2">
    <source>
        <dbReference type="ARBA" id="ARBA00022448"/>
    </source>
</evidence>
<keyword evidence="3 6" id="KW-0812">Transmembrane</keyword>
<dbReference type="InterPro" id="IPR036259">
    <property type="entry name" value="MFS_trans_sf"/>
</dbReference>
<keyword evidence="5 6" id="KW-0472">Membrane</keyword>
<feature type="domain" description="Major facilitator superfamily (MFS) profile" evidence="7">
    <location>
        <begin position="1"/>
        <end position="122"/>
    </location>
</feature>
<accession>A0ABU8FZC5</accession>
<evidence type="ECO:0000256" key="4">
    <source>
        <dbReference type="ARBA" id="ARBA00022989"/>
    </source>
</evidence>
<name>A0ABU8FZC5_9BACI</name>
<comment type="subcellular location">
    <subcellularLocation>
        <location evidence="1">Cell membrane</location>
        <topology evidence="1">Multi-pass membrane protein</topology>
    </subcellularLocation>
</comment>
<evidence type="ECO:0000256" key="5">
    <source>
        <dbReference type="ARBA" id="ARBA00023136"/>
    </source>
</evidence>
<dbReference type="Proteomes" id="UP001367922">
    <property type="component" value="Unassembled WGS sequence"/>
</dbReference>
<evidence type="ECO:0000256" key="1">
    <source>
        <dbReference type="ARBA" id="ARBA00004651"/>
    </source>
</evidence>
<evidence type="ECO:0000259" key="7">
    <source>
        <dbReference type="PROSITE" id="PS50850"/>
    </source>
</evidence>
<gene>
    <name evidence="8" type="ORF">WAX78_18205</name>
</gene>
<protein>
    <recommendedName>
        <fullName evidence="7">Major facilitator superfamily (MFS) profile domain-containing protein</fullName>
    </recommendedName>
</protein>
<organism evidence="8 9">
    <name type="scientific">Bacillus yunxiaonensis</name>
    <dbReference type="NCBI Taxonomy" id="3127665"/>
    <lineage>
        <taxon>Bacteria</taxon>
        <taxon>Bacillati</taxon>
        <taxon>Bacillota</taxon>
        <taxon>Bacilli</taxon>
        <taxon>Bacillales</taxon>
        <taxon>Bacillaceae</taxon>
        <taxon>Bacillus</taxon>
    </lineage>
</organism>
<evidence type="ECO:0000313" key="9">
    <source>
        <dbReference type="Proteomes" id="UP001367922"/>
    </source>
</evidence>